<accession>A0A1E5IXF6</accession>
<sequence>MPYIELASFIASRGRLSALLMLSIMSVAEVSACGTVIEMSSLSQTRETIPDPVPVIPKVVKQERLEVTPVPVWHKGMHNLTKPIDKPWPPQPEPKPQVMGELKNDTW</sequence>
<protein>
    <submittedName>
        <fullName evidence="3">Uncharacterized protein</fullName>
    </submittedName>
</protein>
<organism evidence="3 4">
    <name type="scientific">Shewanella colwelliana</name>
    <name type="common">Alteromonas colwelliana</name>
    <dbReference type="NCBI Taxonomy" id="23"/>
    <lineage>
        <taxon>Bacteria</taxon>
        <taxon>Pseudomonadati</taxon>
        <taxon>Pseudomonadota</taxon>
        <taxon>Gammaproteobacteria</taxon>
        <taxon>Alteromonadales</taxon>
        <taxon>Shewanellaceae</taxon>
        <taxon>Shewanella</taxon>
    </lineage>
</organism>
<name>A0A1E5IXF6_SHECO</name>
<dbReference type="EMBL" id="BPEU01000005">
    <property type="protein sequence ID" value="GIU37689.1"/>
    <property type="molecule type" value="Genomic_DNA"/>
</dbReference>
<dbReference type="Proteomes" id="UP000773469">
    <property type="component" value="Unassembled WGS sequence"/>
</dbReference>
<proteinExistence type="predicted"/>
<evidence type="ECO:0000313" key="5">
    <source>
        <dbReference type="Proteomes" id="UP000773469"/>
    </source>
</evidence>
<evidence type="ECO:0000313" key="3">
    <source>
        <dbReference type="EMBL" id="OEG75199.1"/>
    </source>
</evidence>
<evidence type="ECO:0000313" key="2">
    <source>
        <dbReference type="EMBL" id="GIU37689.1"/>
    </source>
</evidence>
<feature type="compositionally biased region" description="Pro residues" evidence="1">
    <location>
        <begin position="86"/>
        <end position="95"/>
    </location>
</feature>
<keyword evidence="5" id="KW-1185">Reference proteome</keyword>
<dbReference type="RefSeq" id="WP_069670399.1">
    <property type="nucleotide sequence ID" value="NZ_BPEU01000005.1"/>
</dbReference>
<reference evidence="3 4" key="1">
    <citation type="submission" date="2016-07" db="EMBL/GenBank/DDBJ databases">
        <title>Whole-genome of two Shewanella species isolated from a digestive organ of sea cucumber Apostichopus japonicus Selenka 1867.</title>
        <authorList>
            <person name="Hong H.-H."/>
            <person name="Choi H."/>
            <person name="Cheon S."/>
            <person name="Oh J.-S."/>
            <person name="Lee H.-G."/>
            <person name="Park C."/>
        </authorList>
    </citation>
    <scope>NUCLEOTIDE SEQUENCE [LARGE SCALE GENOMIC DNA]</scope>
    <source>
        <strain evidence="3 4">CSB03KR</strain>
    </source>
</reference>
<feature type="region of interest" description="Disordered" evidence="1">
    <location>
        <begin position="81"/>
        <end position="107"/>
    </location>
</feature>
<gene>
    <name evidence="3" type="ORF">BEL05_02800</name>
    <name evidence="2" type="ORF">TUM3794_08880</name>
</gene>
<dbReference type="STRING" id="23.BEL05_02800"/>
<evidence type="ECO:0000256" key="1">
    <source>
        <dbReference type="SAM" id="MobiDB-lite"/>
    </source>
</evidence>
<dbReference type="Proteomes" id="UP000095230">
    <property type="component" value="Unassembled WGS sequence"/>
</dbReference>
<evidence type="ECO:0000313" key="4">
    <source>
        <dbReference type="Proteomes" id="UP000095230"/>
    </source>
</evidence>
<dbReference type="EMBL" id="MCBT01000011">
    <property type="protein sequence ID" value="OEG75199.1"/>
    <property type="molecule type" value="Genomic_DNA"/>
</dbReference>
<comment type="caution">
    <text evidence="3">The sequence shown here is derived from an EMBL/GenBank/DDBJ whole genome shotgun (WGS) entry which is preliminary data.</text>
</comment>
<reference evidence="2 5" key="2">
    <citation type="submission" date="2021-05" db="EMBL/GenBank/DDBJ databases">
        <title>Molecular characterization for Shewanella algae harboring chromosomal blaOXA-55-like strains isolated from clinical and environment sample.</title>
        <authorList>
            <person name="Ohama Y."/>
            <person name="Aoki K."/>
            <person name="Harada S."/>
            <person name="Moriya K."/>
            <person name="Ishii Y."/>
            <person name="Tateda K."/>
        </authorList>
    </citation>
    <scope>NUCLEOTIDE SEQUENCE [LARGE SCALE GENOMIC DNA]</scope>
    <source>
        <strain evidence="2 5">MBTL60-118</strain>
    </source>
</reference>
<dbReference type="AlphaFoldDB" id="A0A1E5IXF6"/>